<accession>A0AAV0B2Z3</accession>
<evidence type="ECO:0000256" key="1">
    <source>
        <dbReference type="ARBA" id="ARBA00004141"/>
    </source>
</evidence>
<comment type="similarity">
    <text evidence="4">Belongs to the CFA/CMAS family.</text>
</comment>
<dbReference type="GO" id="GO:0008168">
    <property type="term" value="F:methyltransferase activity"/>
    <property type="evidence" value="ECO:0007669"/>
    <property type="project" value="UniProtKB-KW"/>
</dbReference>
<dbReference type="Pfam" id="PF02353">
    <property type="entry name" value="CMAS"/>
    <property type="match status" value="2"/>
</dbReference>
<dbReference type="InterPro" id="IPR052290">
    <property type="entry name" value="Sphingo_C9-MT"/>
</dbReference>
<keyword evidence="11 15" id="KW-1133">Transmembrane helix</keyword>
<evidence type="ECO:0000256" key="10">
    <source>
        <dbReference type="ARBA" id="ARBA00022919"/>
    </source>
</evidence>
<dbReference type="GO" id="GO:0032259">
    <property type="term" value="P:methylation"/>
    <property type="evidence" value="ECO:0007669"/>
    <property type="project" value="UniProtKB-KW"/>
</dbReference>
<evidence type="ECO:0000256" key="4">
    <source>
        <dbReference type="ARBA" id="ARBA00010815"/>
    </source>
</evidence>
<keyword evidence="13 15" id="KW-0472">Membrane</keyword>
<comment type="pathway">
    <text evidence="2">Lipid metabolism; sphingolipid metabolism.</text>
</comment>
<dbReference type="GO" id="GO:0006665">
    <property type="term" value="P:sphingolipid metabolic process"/>
    <property type="evidence" value="ECO:0007669"/>
    <property type="project" value="UniProtKB-KW"/>
</dbReference>
<evidence type="ECO:0000256" key="3">
    <source>
        <dbReference type="ARBA" id="ARBA00004991"/>
    </source>
</evidence>
<evidence type="ECO:0000256" key="12">
    <source>
        <dbReference type="ARBA" id="ARBA00023098"/>
    </source>
</evidence>
<keyword evidence="5" id="KW-0444">Lipid biosynthesis</keyword>
<dbReference type="EMBL" id="CALTRL010002818">
    <property type="protein sequence ID" value="CAH7676811.1"/>
    <property type="molecule type" value="Genomic_DNA"/>
</dbReference>
<dbReference type="SUPFAM" id="SSF53335">
    <property type="entry name" value="S-adenosyl-L-methionine-dependent methyltransferases"/>
    <property type="match status" value="1"/>
</dbReference>
<proteinExistence type="inferred from homology"/>
<comment type="pathway">
    <text evidence="3">Sphingolipid metabolism.</text>
</comment>
<keyword evidence="9 15" id="KW-0812">Transmembrane</keyword>
<evidence type="ECO:0000256" key="11">
    <source>
        <dbReference type="ARBA" id="ARBA00022989"/>
    </source>
</evidence>
<keyword evidence="17" id="KW-1185">Reference proteome</keyword>
<keyword evidence="7" id="KW-0808">Transferase</keyword>
<dbReference type="Proteomes" id="UP001153365">
    <property type="component" value="Unassembled WGS sequence"/>
</dbReference>
<dbReference type="AlphaFoldDB" id="A0AAV0B2Z3"/>
<organism evidence="16 17">
    <name type="scientific">Phakopsora pachyrhizi</name>
    <name type="common">Asian soybean rust disease fungus</name>
    <dbReference type="NCBI Taxonomy" id="170000"/>
    <lineage>
        <taxon>Eukaryota</taxon>
        <taxon>Fungi</taxon>
        <taxon>Dikarya</taxon>
        <taxon>Basidiomycota</taxon>
        <taxon>Pucciniomycotina</taxon>
        <taxon>Pucciniomycetes</taxon>
        <taxon>Pucciniales</taxon>
        <taxon>Phakopsoraceae</taxon>
        <taxon>Phakopsora</taxon>
    </lineage>
</organism>
<dbReference type="GO" id="GO:0016020">
    <property type="term" value="C:membrane"/>
    <property type="evidence" value="ECO:0007669"/>
    <property type="project" value="UniProtKB-SubCell"/>
</dbReference>
<keyword evidence="12" id="KW-0443">Lipid metabolism</keyword>
<feature type="transmembrane region" description="Helical" evidence="15">
    <location>
        <begin position="39"/>
        <end position="58"/>
    </location>
</feature>
<evidence type="ECO:0000256" key="15">
    <source>
        <dbReference type="SAM" id="Phobius"/>
    </source>
</evidence>
<protein>
    <recommendedName>
        <fullName evidence="14">sphingolipid C(9)-methyltransferase</fullName>
        <ecNumber evidence="14">2.1.1.317</ecNumber>
    </recommendedName>
</protein>
<dbReference type="CDD" id="cd02440">
    <property type="entry name" value="AdoMet_MTases"/>
    <property type="match status" value="1"/>
</dbReference>
<dbReference type="PANTHER" id="PTHR45197:SF1">
    <property type="entry name" value="SPHINGOLIPID C9-METHYLTRANSFERASE A-RELATED"/>
    <property type="match status" value="1"/>
</dbReference>
<dbReference type="PANTHER" id="PTHR45197">
    <property type="entry name" value="SYNTHASE, PUTATIVE (AFU_ORTHOLOGUE AFUA_7G04190)-RELATED"/>
    <property type="match status" value="1"/>
</dbReference>
<evidence type="ECO:0000256" key="8">
    <source>
        <dbReference type="ARBA" id="ARBA00022691"/>
    </source>
</evidence>
<evidence type="ECO:0000256" key="7">
    <source>
        <dbReference type="ARBA" id="ARBA00022679"/>
    </source>
</evidence>
<comment type="caution">
    <text evidence="16">The sequence shown here is derived from an EMBL/GenBank/DDBJ whole genome shotgun (WGS) entry which is preliminary data.</text>
</comment>
<evidence type="ECO:0000256" key="6">
    <source>
        <dbReference type="ARBA" id="ARBA00022603"/>
    </source>
</evidence>
<keyword evidence="8" id="KW-0949">S-adenosyl-L-methionine</keyword>
<keyword evidence="10" id="KW-0746">Sphingolipid metabolism</keyword>
<sequence>MNENLKKNRTSVKLTSYPSIKNSPFPPVEGNGRFSNIELALAVTVVPYLIGKISLPFITVGFLSYAHIFLVIILGAPVAVLYWSINSYYWSASNQSERRYAGHTEYRHDWASFHLTPTLFKYVITRLIPEVILHTTSQDEEQVRDHYDRGDDFYRWFLGPRMVYTSGIVSDPEREESLEDLQDNKLKLVYWMWMGTLAAFAAKNYGCKVTGVTLGRNQAKFGNERMIAANGIPSTEPKGRFSKIVTLEMAEHVGIRRYPDFLKQVYDLLADDGTLVFQVAGIRTNWQYEDLIWGLFMNKYIFPGADASLNLGWVITKLEQAGFEVRAIDVLGVHYSATIWRWYKNWQSNAEKVKEKYGERWYRIWEFS</sequence>
<evidence type="ECO:0000313" key="17">
    <source>
        <dbReference type="Proteomes" id="UP001153365"/>
    </source>
</evidence>
<evidence type="ECO:0000313" key="16">
    <source>
        <dbReference type="EMBL" id="CAH7676811.1"/>
    </source>
</evidence>
<evidence type="ECO:0000256" key="5">
    <source>
        <dbReference type="ARBA" id="ARBA00022516"/>
    </source>
</evidence>
<name>A0AAV0B2Z3_PHAPC</name>
<gene>
    <name evidence="16" type="ORF">PPACK8108_LOCUS11918</name>
</gene>
<feature type="transmembrane region" description="Helical" evidence="15">
    <location>
        <begin position="64"/>
        <end position="85"/>
    </location>
</feature>
<dbReference type="InterPro" id="IPR029063">
    <property type="entry name" value="SAM-dependent_MTases_sf"/>
</dbReference>
<comment type="subcellular location">
    <subcellularLocation>
        <location evidence="1">Membrane</location>
        <topology evidence="1">Multi-pass membrane protein</topology>
    </subcellularLocation>
</comment>
<evidence type="ECO:0000256" key="14">
    <source>
        <dbReference type="ARBA" id="ARBA00039020"/>
    </source>
</evidence>
<evidence type="ECO:0000256" key="2">
    <source>
        <dbReference type="ARBA" id="ARBA00004760"/>
    </source>
</evidence>
<keyword evidence="6" id="KW-0489">Methyltransferase</keyword>
<dbReference type="Gene3D" id="3.40.50.150">
    <property type="entry name" value="Vaccinia Virus protein VP39"/>
    <property type="match status" value="2"/>
</dbReference>
<evidence type="ECO:0000256" key="9">
    <source>
        <dbReference type="ARBA" id="ARBA00022692"/>
    </source>
</evidence>
<dbReference type="EC" id="2.1.1.317" evidence="14"/>
<reference evidence="16" key="1">
    <citation type="submission" date="2022-06" db="EMBL/GenBank/DDBJ databases">
        <authorList>
            <consortium name="SYNGENTA / RWTH Aachen University"/>
        </authorList>
    </citation>
    <scope>NUCLEOTIDE SEQUENCE</scope>
</reference>
<evidence type="ECO:0000256" key="13">
    <source>
        <dbReference type="ARBA" id="ARBA00023136"/>
    </source>
</evidence>